<dbReference type="PANTHER" id="PTHR43711:SF1">
    <property type="entry name" value="HISTIDINE KINASE 1"/>
    <property type="match status" value="1"/>
</dbReference>
<dbReference type="GO" id="GO:0000155">
    <property type="term" value="F:phosphorelay sensor kinase activity"/>
    <property type="evidence" value="ECO:0007669"/>
    <property type="project" value="InterPro"/>
</dbReference>
<dbReference type="SUPFAM" id="SSF52172">
    <property type="entry name" value="CheY-like"/>
    <property type="match status" value="1"/>
</dbReference>
<feature type="coiled-coil region" evidence="8">
    <location>
        <begin position="656"/>
        <end position="686"/>
    </location>
</feature>
<dbReference type="SMART" id="SM00448">
    <property type="entry name" value="REC"/>
    <property type="match status" value="1"/>
</dbReference>
<dbReference type="CDD" id="cd00082">
    <property type="entry name" value="HisKA"/>
    <property type="match status" value="1"/>
</dbReference>
<dbReference type="SUPFAM" id="SSF55874">
    <property type="entry name" value="ATPase domain of HSP90 chaperone/DNA topoisomerase II/histidine kinase"/>
    <property type="match status" value="1"/>
</dbReference>
<dbReference type="InterPro" id="IPR003594">
    <property type="entry name" value="HATPase_dom"/>
</dbReference>
<evidence type="ECO:0000256" key="5">
    <source>
        <dbReference type="ARBA" id="ARBA00022777"/>
    </source>
</evidence>
<keyword evidence="8" id="KW-0175">Coiled coil</keyword>
<dbReference type="Pfam" id="PF13185">
    <property type="entry name" value="GAF_2"/>
    <property type="match status" value="1"/>
</dbReference>
<feature type="domain" description="PAC" evidence="12">
    <location>
        <begin position="339"/>
        <end position="389"/>
    </location>
</feature>
<dbReference type="InterPro" id="IPR011006">
    <property type="entry name" value="CheY-like_superfamily"/>
</dbReference>
<dbReference type="InterPro" id="IPR000700">
    <property type="entry name" value="PAS-assoc_C"/>
</dbReference>
<feature type="domain" description="PAS" evidence="11">
    <location>
        <begin position="262"/>
        <end position="332"/>
    </location>
</feature>
<dbReference type="PRINTS" id="PR00344">
    <property type="entry name" value="BCTRLSENSOR"/>
</dbReference>
<dbReference type="InterPro" id="IPR005467">
    <property type="entry name" value="His_kinase_dom"/>
</dbReference>
<dbReference type="Proteomes" id="UP000270581">
    <property type="component" value="Unassembled WGS sequence"/>
</dbReference>
<sequence>MGVSDQPIHVLHVEDDAAFAELVSVYLERDEDAISVHTAATPEEGRELLTAREIDCIVSDYDMPEMNGIEFLERVRETYPDLPFILYTGKGSEEVASEAISAGVTDYLQKERGTSQYTVLANRIHNAVEQYRSTRALESSRQRLSLLFEESPLGIIEWSESFEIARVNDSGREILGYEEGELAGTSWETIVADAERDEVGDIVEQLQSGDGGFHSINENVRADGESIICEWHNRLVTDDDGNVVTIFSQFQDITERQTRQRELEQHRALIHAANNAIITVDESNRVQSANAAVEEMFGYEPSELIGEPVTTLMNDDTATRHEAMFTRYLQTGEQTRAWNDIEVEGQHRDGSRVPLSVTFGEVVQGGERLFVGIIRDITEESEYRQELEWTNAVLSKLLETLPIGVLAEDESREILAANDHLLELFDIPEAADDLVGDDCERVASELSEQFADPDGFLERVNEIVGEDIPVDGEEVELADGRTFVRTHEPVELPDGNGHLWTYRDATAQRRRENRLEALNRTAQELINAESREAVAEIGVTAAQEVLGLNANAIHLVNADGTALVPAAGTESVYTLIGDPPAFTEGDSITWRVYETGEAVAIDDIHDDPDIYNPDSPIRSELYLPLGEYGILIAGSPTPDTFDEADLALGRLLAGSIVTALEQIEQLERLRDREQELSEQNERLDEFASIVSHDLRNPLNVAVGRVELARETGELDHLDAVERANERMSALIDDLLTLARQGSRVSDVEAVDLRGLASGCWANVSTADATLDLQTDRSISADRSRLQQLLENLMRNALDHAGDDVTVTIGDLDVGFYVEDDGPGVPAEIRGEIFDAGYSTDPSGTGFGLSIVEQIVSGHGWDITVTDGTDGGARFEITGVDFA</sequence>
<dbReference type="Gene3D" id="3.30.450.40">
    <property type="match status" value="1"/>
</dbReference>
<dbReference type="InterPro" id="IPR003018">
    <property type="entry name" value="GAF"/>
</dbReference>
<keyword evidence="14" id="KW-1185">Reference proteome</keyword>
<comment type="catalytic activity">
    <reaction evidence="1">
        <text>ATP + protein L-histidine = ADP + protein N-phospho-L-histidine.</text>
        <dbReference type="EC" id="2.7.13.3"/>
    </reaction>
</comment>
<dbReference type="Pfam" id="PF00072">
    <property type="entry name" value="Response_reg"/>
    <property type="match status" value="1"/>
</dbReference>
<name>A0AAJ4R937_9EURY</name>
<dbReference type="InterPro" id="IPR013767">
    <property type="entry name" value="PAS_fold"/>
</dbReference>
<dbReference type="Gene3D" id="3.40.50.2300">
    <property type="match status" value="1"/>
</dbReference>
<dbReference type="Pfam" id="PF02518">
    <property type="entry name" value="HATPase_c"/>
    <property type="match status" value="1"/>
</dbReference>
<dbReference type="SMART" id="SM00065">
    <property type="entry name" value="GAF"/>
    <property type="match status" value="1"/>
</dbReference>
<dbReference type="NCBIfam" id="TIGR00229">
    <property type="entry name" value="sensory_box"/>
    <property type="match status" value="2"/>
</dbReference>
<dbReference type="InterPro" id="IPR036890">
    <property type="entry name" value="HATPase_C_sf"/>
</dbReference>
<dbReference type="InterPro" id="IPR001789">
    <property type="entry name" value="Sig_transdc_resp-reg_receiver"/>
</dbReference>
<dbReference type="CDD" id="cd00130">
    <property type="entry name" value="PAS"/>
    <property type="match status" value="2"/>
</dbReference>
<dbReference type="InterPro" id="IPR000014">
    <property type="entry name" value="PAS"/>
</dbReference>
<dbReference type="PANTHER" id="PTHR43711">
    <property type="entry name" value="TWO-COMPONENT HISTIDINE KINASE"/>
    <property type="match status" value="1"/>
</dbReference>
<gene>
    <name evidence="13" type="ORF">Nmn1133_06870</name>
</gene>
<feature type="domain" description="Histidine kinase" evidence="9">
    <location>
        <begin position="689"/>
        <end position="877"/>
    </location>
</feature>
<dbReference type="SMART" id="SM00388">
    <property type="entry name" value="HisKA"/>
    <property type="match status" value="1"/>
</dbReference>
<proteinExistence type="predicted"/>
<feature type="domain" description="PAC" evidence="12">
    <location>
        <begin position="213"/>
        <end position="265"/>
    </location>
</feature>
<dbReference type="EMBL" id="RJJC01000001">
    <property type="protein sequence ID" value="RNJ26417.1"/>
    <property type="molecule type" value="Genomic_DNA"/>
</dbReference>
<evidence type="ECO:0000256" key="1">
    <source>
        <dbReference type="ARBA" id="ARBA00000085"/>
    </source>
</evidence>
<evidence type="ECO:0000256" key="7">
    <source>
        <dbReference type="PROSITE-ProRule" id="PRU00169"/>
    </source>
</evidence>
<dbReference type="PROSITE" id="PS50110">
    <property type="entry name" value="RESPONSE_REGULATORY"/>
    <property type="match status" value="1"/>
</dbReference>
<dbReference type="SMART" id="SM00086">
    <property type="entry name" value="PAC"/>
    <property type="match status" value="2"/>
</dbReference>
<dbReference type="Pfam" id="PF00512">
    <property type="entry name" value="HisKA"/>
    <property type="match status" value="1"/>
</dbReference>
<evidence type="ECO:0000313" key="13">
    <source>
        <dbReference type="EMBL" id="RNJ26417.1"/>
    </source>
</evidence>
<feature type="modified residue" description="4-aspartylphosphate" evidence="7">
    <location>
        <position position="60"/>
    </location>
</feature>
<evidence type="ECO:0000259" key="10">
    <source>
        <dbReference type="PROSITE" id="PS50110"/>
    </source>
</evidence>
<protein>
    <recommendedName>
        <fullName evidence="2">histidine kinase</fullName>
        <ecNumber evidence="2">2.7.13.3</ecNumber>
    </recommendedName>
</protein>
<dbReference type="InterPro" id="IPR050736">
    <property type="entry name" value="Sensor_HK_Regulatory"/>
</dbReference>
<keyword evidence="3 7" id="KW-0597">Phosphoprotein</keyword>
<dbReference type="GO" id="GO:0006355">
    <property type="term" value="P:regulation of DNA-templated transcription"/>
    <property type="evidence" value="ECO:0007669"/>
    <property type="project" value="InterPro"/>
</dbReference>
<dbReference type="InterPro" id="IPR003661">
    <property type="entry name" value="HisK_dim/P_dom"/>
</dbReference>
<reference evidence="13 14" key="1">
    <citation type="submission" date="2018-11" db="EMBL/GenBank/DDBJ databases">
        <title>Genome sequences of Natronomonas sp. CBA1133.</title>
        <authorList>
            <person name="Roh S.W."/>
            <person name="Cha I.-T."/>
        </authorList>
    </citation>
    <scope>NUCLEOTIDE SEQUENCE [LARGE SCALE GENOMIC DNA]</scope>
    <source>
        <strain evidence="13 14">CBA1133</strain>
    </source>
</reference>
<evidence type="ECO:0000256" key="2">
    <source>
        <dbReference type="ARBA" id="ARBA00012438"/>
    </source>
</evidence>
<keyword evidence="4" id="KW-0808">Transferase</keyword>
<dbReference type="Gene3D" id="1.10.287.130">
    <property type="match status" value="1"/>
</dbReference>
<evidence type="ECO:0000313" key="14">
    <source>
        <dbReference type="Proteomes" id="UP000270581"/>
    </source>
</evidence>
<dbReference type="EC" id="2.7.13.3" evidence="2"/>
<feature type="domain" description="PAS" evidence="11">
    <location>
        <begin position="140"/>
        <end position="210"/>
    </location>
</feature>
<evidence type="ECO:0000259" key="12">
    <source>
        <dbReference type="PROSITE" id="PS50113"/>
    </source>
</evidence>
<dbReference type="SUPFAM" id="SSF55781">
    <property type="entry name" value="GAF domain-like"/>
    <property type="match status" value="1"/>
</dbReference>
<dbReference type="PROSITE" id="PS50113">
    <property type="entry name" value="PAC"/>
    <property type="match status" value="2"/>
</dbReference>
<evidence type="ECO:0000256" key="6">
    <source>
        <dbReference type="ARBA" id="ARBA00023012"/>
    </source>
</evidence>
<feature type="domain" description="Response regulatory" evidence="10">
    <location>
        <begin position="9"/>
        <end position="125"/>
    </location>
</feature>
<dbReference type="SUPFAM" id="SSF47384">
    <property type="entry name" value="Homodimeric domain of signal transducing histidine kinase"/>
    <property type="match status" value="1"/>
</dbReference>
<dbReference type="PROSITE" id="PS50109">
    <property type="entry name" value="HIS_KIN"/>
    <property type="match status" value="1"/>
</dbReference>
<dbReference type="Pfam" id="PF13426">
    <property type="entry name" value="PAS_9"/>
    <property type="match status" value="1"/>
</dbReference>
<dbReference type="AlphaFoldDB" id="A0AAJ4R937"/>
<dbReference type="PROSITE" id="PS50112">
    <property type="entry name" value="PAS"/>
    <property type="match status" value="2"/>
</dbReference>
<dbReference type="Gene3D" id="3.30.450.20">
    <property type="entry name" value="PAS domain"/>
    <property type="match status" value="3"/>
</dbReference>
<dbReference type="Pfam" id="PF13188">
    <property type="entry name" value="PAS_8"/>
    <property type="match status" value="1"/>
</dbReference>
<dbReference type="InterPro" id="IPR029016">
    <property type="entry name" value="GAF-like_dom_sf"/>
</dbReference>
<evidence type="ECO:0000256" key="8">
    <source>
        <dbReference type="SAM" id="Coils"/>
    </source>
</evidence>
<dbReference type="InterPro" id="IPR036097">
    <property type="entry name" value="HisK_dim/P_sf"/>
</dbReference>
<organism evidence="13 14">
    <name type="scientific">Halosegnis longus</name>
    <dbReference type="NCBI Taxonomy" id="2216012"/>
    <lineage>
        <taxon>Archaea</taxon>
        <taxon>Methanobacteriati</taxon>
        <taxon>Methanobacteriota</taxon>
        <taxon>Stenosarchaea group</taxon>
        <taxon>Halobacteria</taxon>
        <taxon>Halobacteriales</taxon>
        <taxon>Natronomonadaceae</taxon>
        <taxon>Halosegnis</taxon>
    </lineage>
</organism>
<evidence type="ECO:0000256" key="4">
    <source>
        <dbReference type="ARBA" id="ARBA00022679"/>
    </source>
</evidence>
<dbReference type="SMART" id="SM00387">
    <property type="entry name" value="HATPase_c"/>
    <property type="match status" value="1"/>
</dbReference>
<dbReference type="Gene3D" id="3.30.565.10">
    <property type="entry name" value="Histidine kinase-like ATPase, C-terminal domain"/>
    <property type="match status" value="1"/>
</dbReference>
<keyword evidence="5" id="KW-0418">Kinase</keyword>
<comment type="caution">
    <text evidence="13">The sequence shown here is derived from an EMBL/GenBank/DDBJ whole genome shotgun (WGS) entry which is preliminary data.</text>
</comment>
<dbReference type="SUPFAM" id="SSF55785">
    <property type="entry name" value="PYP-like sensor domain (PAS domain)"/>
    <property type="match status" value="3"/>
</dbReference>
<accession>A0AAJ4R937</accession>
<dbReference type="InterPro" id="IPR004358">
    <property type="entry name" value="Sig_transdc_His_kin-like_C"/>
</dbReference>
<dbReference type="SMART" id="SM00091">
    <property type="entry name" value="PAS"/>
    <property type="match status" value="3"/>
</dbReference>
<dbReference type="Pfam" id="PF00989">
    <property type="entry name" value="PAS"/>
    <property type="match status" value="1"/>
</dbReference>
<evidence type="ECO:0000259" key="11">
    <source>
        <dbReference type="PROSITE" id="PS50112"/>
    </source>
</evidence>
<evidence type="ECO:0000256" key="3">
    <source>
        <dbReference type="ARBA" id="ARBA00022553"/>
    </source>
</evidence>
<dbReference type="InterPro" id="IPR001610">
    <property type="entry name" value="PAC"/>
</dbReference>
<dbReference type="CDD" id="cd00156">
    <property type="entry name" value="REC"/>
    <property type="match status" value="1"/>
</dbReference>
<evidence type="ECO:0000259" key="9">
    <source>
        <dbReference type="PROSITE" id="PS50109"/>
    </source>
</evidence>
<keyword evidence="6" id="KW-0902">Two-component regulatory system</keyword>
<dbReference type="InterPro" id="IPR035965">
    <property type="entry name" value="PAS-like_dom_sf"/>
</dbReference>